<keyword evidence="3" id="KW-1185">Reference proteome</keyword>
<evidence type="ECO:0000313" key="3">
    <source>
        <dbReference type="Proteomes" id="UP000265703"/>
    </source>
</evidence>
<dbReference type="AlphaFoldDB" id="A0A397TP11"/>
<comment type="caution">
    <text evidence="2">The sequence shown here is derived from an EMBL/GenBank/DDBJ whole genome shotgun (WGS) entry which is preliminary data.</text>
</comment>
<evidence type="ECO:0000256" key="1">
    <source>
        <dbReference type="SAM" id="Coils"/>
    </source>
</evidence>
<accession>A0A397TP11</accession>
<sequence>MTTIELYEYFRRNVIRLQADAKNEKAENIQNEVAGLDEDKLEQYKPVRDPNEISKEYEKRQKDIPLVPLYRNDMHIFI</sequence>
<dbReference type="Proteomes" id="UP000265703">
    <property type="component" value="Unassembled WGS sequence"/>
</dbReference>
<feature type="coiled-coil region" evidence="1">
    <location>
        <begin position="12"/>
        <end position="39"/>
    </location>
</feature>
<reference evidence="2 3" key="1">
    <citation type="submission" date="2018-06" db="EMBL/GenBank/DDBJ databases">
        <title>Comparative genomics reveals the genomic features of Rhizophagus irregularis, R. cerebriforme, R. diaphanum and Gigaspora rosea, and their symbiotic lifestyle signature.</title>
        <authorList>
            <person name="Morin E."/>
            <person name="San Clemente H."/>
            <person name="Chen E.C.H."/>
            <person name="De La Providencia I."/>
            <person name="Hainaut M."/>
            <person name="Kuo A."/>
            <person name="Kohler A."/>
            <person name="Murat C."/>
            <person name="Tang N."/>
            <person name="Roy S."/>
            <person name="Loubradou J."/>
            <person name="Henrissat B."/>
            <person name="Grigoriev I.V."/>
            <person name="Corradi N."/>
            <person name="Roux C."/>
            <person name="Martin F.M."/>
        </authorList>
    </citation>
    <scope>NUCLEOTIDE SEQUENCE [LARGE SCALE GENOMIC DNA]</scope>
    <source>
        <strain evidence="2 3">DAOM 227022</strain>
    </source>
</reference>
<keyword evidence="1" id="KW-0175">Coiled coil</keyword>
<gene>
    <name evidence="2" type="ORF">C1645_811040</name>
</gene>
<name>A0A397TP11_9GLOM</name>
<proteinExistence type="predicted"/>
<protein>
    <submittedName>
        <fullName evidence="2">Uncharacterized protein</fullName>
    </submittedName>
</protein>
<dbReference type="EMBL" id="QKYT01000001">
    <property type="protein sequence ID" value="RIA99698.1"/>
    <property type="molecule type" value="Genomic_DNA"/>
</dbReference>
<evidence type="ECO:0000313" key="2">
    <source>
        <dbReference type="EMBL" id="RIA99698.1"/>
    </source>
</evidence>
<organism evidence="2 3">
    <name type="scientific">Glomus cerebriforme</name>
    <dbReference type="NCBI Taxonomy" id="658196"/>
    <lineage>
        <taxon>Eukaryota</taxon>
        <taxon>Fungi</taxon>
        <taxon>Fungi incertae sedis</taxon>
        <taxon>Mucoromycota</taxon>
        <taxon>Glomeromycotina</taxon>
        <taxon>Glomeromycetes</taxon>
        <taxon>Glomerales</taxon>
        <taxon>Glomeraceae</taxon>
        <taxon>Glomus</taxon>
    </lineage>
</organism>